<keyword evidence="2" id="KW-1185">Reference proteome</keyword>
<reference evidence="1" key="1">
    <citation type="submission" date="2022-03" db="EMBL/GenBank/DDBJ databases">
        <authorList>
            <person name="Tunstrom K."/>
        </authorList>
    </citation>
    <scope>NUCLEOTIDE SEQUENCE</scope>
</reference>
<protein>
    <recommendedName>
        <fullName evidence="3">Protein kinase domain-containing protein</fullName>
    </recommendedName>
</protein>
<comment type="caution">
    <text evidence="1">The sequence shown here is derived from an EMBL/GenBank/DDBJ whole genome shotgun (WGS) entry which is preliminary data.</text>
</comment>
<accession>A0AAU9UXH0</accession>
<dbReference type="PANTHER" id="PTHR12984:SF16">
    <property type="entry name" value="BLACK MATCH, ISOFORM H"/>
    <property type="match status" value="1"/>
</dbReference>
<dbReference type="Proteomes" id="UP001153954">
    <property type="component" value="Unassembled WGS sequence"/>
</dbReference>
<organism evidence="1 2">
    <name type="scientific">Euphydryas editha</name>
    <name type="common">Edith's checkerspot</name>
    <dbReference type="NCBI Taxonomy" id="104508"/>
    <lineage>
        <taxon>Eukaryota</taxon>
        <taxon>Metazoa</taxon>
        <taxon>Ecdysozoa</taxon>
        <taxon>Arthropoda</taxon>
        <taxon>Hexapoda</taxon>
        <taxon>Insecta</taxon>
        <taxon>Pterygota</taxon>
        <taxon>Neoptera</taxon>
        <taxon>Endopterygota</taxon>
        <taxon>Lepidoptera</taxon>
        <taxon>Glossata</taxon>
        <taxon>Ditrysia</taxon>
        <taxon>Papilionoidea</taxon>
        <taxon>Nymphalidae</taxon>
        <taxon>Nymphalinae</taxon>
        <taxon>Euphydryas</taxon>
    </lineage>
</organism>
<evidence type="ECO:0000313" key="2">
    <source>
        <dbReference type="Proteomes" id="UP001153954"/>
    </source>
</evidence>
<gene>
    <name evidence="1" type="ORF">EEDITHA_LOCUS18278</name>
</gene>
<evidence type="ECO:0000313" key="1">
    <source>
        <dbReference type="EMBL" id="CAH2103812.1"/>
    </source>
</evidence>
<dbReference type="PANTHER" id="PTHR12984">
    <property type="entry name" value="SCY1-RELATED S/T PROTEIN KINASE-LIKE"/>
    <property type="match status" value="1"/>
</dbReference>
<name>A0AAU9UXH0_EUPED</name>
<evidence type="ECO:0008006" key="3">
    <source>
        <dbReference type="Google" id="ProtNLM"/>
    </source>
</evidence>
<dbReference type="EMBL" id="CAKOGL010000026">
    <property type="protein sequence ID" value="CAH2103812.1"/>
    <property type="molecule type" value="Genomic_DNA"/>
</dbReference>
<dbReference type="InterPro" id="IPR051177">
    <property type="entry name" value="CIK-Related_Protein"/>
</dbReference>
<proteinExistence type="predicted"/>
<dbReference type="AlphaFoldDB" id="A0AAU9UXH0"/>
<sequence>MECSVFFFDKRIADKLYKPKRKESMLDRIKACVIMLDKMRHPRMLQIIHSLEETHHTLAFASECVLGSLHNILAWHESSPIPPGGQFPVMPHPISLGPPTAQMMPPQPPTQRPPFAREYHFMDIELRFGLLQILSKSDEVTSKWYQDKLPVTSKLGAGLIHSLARSKI</sequence>